<evidence type="ECO:0000313" key="3">
    <source>
        <dbReference type="Proteomes" id="UP000186168"/>
    </source>
</evidence>
<dbReference type="RefSeq" id="WP_065964974.1">
    <property type="nucleotide sequence ID" value="NZ_ASQP01000088.1"/>
</dbReference>
<gene>
    <name evidence="2" type="ORF">SPAR_05805</name>
</gene>
<dbReference type="Proteomes" id="UP000186168">
    <property type="component" value="Unassembled WGS sequence"/>
</dbReference>
<dbReference type="PANTHER" id="PTHR30399:SF1">
    <property type="entry name" value="UTP PYROPHOSPHATASE"/>
    <property type="match status" value="1"/>
</dbReference>
<protein>
    <recommendedName>
        <fullName evidence="1">YgjP-like metallopeptidase domain-containing protein</fullName>
    </recommendedName>
</protein>
<name>A0A1R1SQA7_9ACTN</name>
<reference evidence="2 3" key="1">
    <citation type="submission" date="2013-05" db="EMBL/GenBank/DDBJ databases">
        <title>Genome sequence of Streptomyces sparsogenes DSM 40356.</title>
        <authorList>
            <person name="Coyne S."/>
            <person name="Seebeck F.P."/>
        </authorList>
    </citation>
    <scope>NUCLEOTIDE SEQUENCE [LARGE SCALE GENOMIC DNA]</scope>
    <source>
        <strain evidence="2 3">DSM 40356</strain>
    </source>
</reference>
<dbReference type="InterPro" id="IPR002725">
    <property type="entry name" value="YgjP-like_metallopeptidase"/>
</dbReference>
<dbReference type="Pfam" id="PF01863">
    <property type="entry name" value="YgjP-like"/>
    <property type="match status" value="1"/>
</dbReference>
<dbReference type="Gene3D" id="3.30.2010.10">
    <property type="entry name" value="Metalloproteases ('zincins'), catalytic domain"/>
    <property type="match status" value="1"/>
</dbReference>
<evidence type="ECO:0000259" key="1">
    <source>
        <dbReference type="Pfam" id="PF01863"/>
    </source>
</evidence>
<proteinExistence type="predicted"/>
<dbReference type="GeneID" id="96745307"/>
<accession>A0A1R1SQA7</accession>
<dbReference type="AlphaFoldDB" id="A0A1R1SQA7"/>
<dbReference type="EMBL" id="ASQP01000088">
    <property type="protein sequence ID" value="OMI40433.1"/>
    <property type="molecule type" value="Genomic_DNA"/>
</dbReference>
<dbReference type="PANTHER" id="PTHR30399">
    <property type="entry name" value="UNCHARACTERIZED PROTEIN YGJP"/>
    <property type="match status" value="1"/>
</dbReference>
<sequence>MRTSVQQAIASLPVPEGWTWRVVVRPRRRTLGIEVAPTGDVVFSVPGDADPDAVAAAVRSRLPRLAEEVRRRQASTEEPVKKLVSGTEFRYLGRRYRLKRVRGGAEGAVPGVRLHQGWLELAWPVDAAEGGRRITEWYTARGNRWLAARMPPLATRIGVSPTAVVARDTGDRWGECGPDGLVAVHWAVMQLAPALVDVVLAHELTHLAVPGHGARFRHRLRLALPDFDDREKLFADEVGGLWRGAVL</sequence>
<dbReference type="InterPro" id="IPR053136">
    <property type="entry name" value="UTP_pyrophosphatase-like"/>
</dbReference>
<evidence type="ECO:0000313" key="2">
    <source>
        <dbReference type="EMBL" id="OMI40433.1"/>
    </source>
</evidence>
<keyword evidence="3" id="KW-1185">Reference proteome</keyword>
<comment type="caution">
    <text evidence="2">The sequence shown here is derived from an EMBL/GenBank/DDBJ whole genome shotgun (WGS) entry which is preliminary data.</text>
</comment>
<feature type="domain" description="YgjP-like metallopeptidase" evidence="1">
    <location>
        <begin position="29"/>
        <end position="233"/>
    </location>
</feature>
<dbReference type="CDD" id="cd07344">
    <property type="entry name" value="M48_yhfN_like"/>
    <property type="match status" value="1"/>
</dbReference>
<organism evidence="2 3">
    <name type="scientific">Streptomyces sparsogenes DSM 40356</name>
    <dbReference type="NCBI Taxonomy" id="1331668"/>
    <lineage>
        <taxon>Bacteria</taxon>
        <taxon>Bacillati</taxon>
        <taxon>Actinomycetota</taxon>
        <taxon>Actinomycetes</taxon>
        <taxon>Kitasatosporales</taxon>
        <taxon>Streptomycetaceae</taxon>
        <taxon>Streptomyces</taxon>
    </lineage>
</organism>